<accession>A0A329Y1F2</accession>
<dbReference type="Proteomes" id="UP000251205">
    <property type="component" value="Unassembled WGS sequence"/>
</dbReference>
<proteinExistence type="predicted"/>
<dbReference type="EMBL" id="QMKK01000056">
    <property type="protein sequence ID" value="RAX37809.1"/>
    <property type="molecule type" value="Genomic_DNA"/>
</dbReference>
<sequence length="66" mass="7522">MKFPNLFRTYLSYVSLNVPPMALRGVLEVFVSRVCARISRCMPFMHSEDIFFLVNIPLLSIGILSA</sequence>
<name>A0A329Y1F2_RHITR</name>
<organism evidence="1 2">
    <name type="scientific">Rhizobium tropici</name>
    <dbReference type="NCBI Taxonomy" id="398"/>
    <lineage>
        <taxon>Bacteria</taxon>
        <taxon>Pseudomonadati</taxon>
        <taxon>Pseudomonadota</taxon>
        <taxon>Alphaproteobacteria</taxon>
        <taxon>Hyphomicrobiales</taxon>
        <taxon>Rhizobiaceae</taxon>
        <taxon>Rhizobium/Agrobacterium group</taxon>
        <taxon>Rhizobium</taxon>
    </lineage>
</organism>
<protein>
    <submittedName>
        <fullName evidence="1">Uncharacterized protein</fullName>
    </submittedName>
</protein>
<dbReference type="AlphaFoldDB" id="A0A329Y1F2"/>
<gene>
    <name evidence="1" type="ORF">DQ393_29390</name>
</gene>
<comment type="caution">
    <text evidence="1">The sequence shown here is derived from an EMBL/GenBank/DDBJ whole genome shotgun (WGS) entry which is preliminary data.</text>
</comment>
<evidence type="ECO:0000313" key="1">
    <source>
        <dbReference type="EMBL" id="RAX37809.1"/>
    </source>
</evidence>
<evidence type="ECO:0000313" key="2">
    <source>
        <dbReference type="Proteomes" id="UP000251205"/>
    </source>
</evidence>
<reference evidence="1 2" key="1">
    <citation type="submission" date="2018-06" db="EMBL/GenBank/DDBJ databases">
        <title>Whole Genome Sequence of an efficient microsymbiont, Rhizobium tropici.</title>
        <authorList>
            <person name="Srinivasan R."/>
            <person name="Singh H.V."/>
            <person name="Srivastava R."/>
            <person name="Kumari B."/>
            <person name="Radhakrishna A."/>
        </authorList>
    </citation>
    <scope>NUCLEOTIDE SEQUENCE [LARGE SCALE GENOMIC DNA]</scope>
    <source>
        <strain evidence="1 2">IGFRI Rhizo-19</strain>
    </source>
</reference>